<gene>
    <name evidence="4" type="ORF">J4Q44_G00053180</name>
</gene>
<protein>
    <recommendedName>
        <fullName evidence="3">Reelin domain-containing protein</fullName>
    </recommendedName>
</protein>
<accession>A0AAN8M580</accession>
<feature type="region of interest" description="Disordered" evidence="1">
    <location>
        <begin position="199"/>
        <end position="261"/>
    </location>
</feature>
<dbReference type="GO" id="GO:0016020">
    <property type="term" value="C:membrane"/>
    <property type="evidence" value="ECO:0007669"/>
    <property type="project" value="TreeGrafter"/>
</dbReference>
<organism evidence="4 5">
    <name type="scientific">Coregonus suidteri</name>
    <dbReference type="NCBI Taxonomy" id="861788"/>
    <lineage>
        <taxon>Eukaryota</taxon>
        <taxon>Metazoa</taxon>
        <taxon>Chordata</taxon>
        <taxon>Craniata</taxon>
        <taxon>Vertebrata</taxon>
        <taxon>Euteleostomi</taxon>
        <taxon>Actinopterygii</taxon>
        <taxon>Neopterygii</taxon>
        <taxon>Teleostei</taxon>
        <taxon>Protacanthopterygii</taxon>
        <taxon>Salmoniformes</taxon>
        <taxon>Salmonidae</taxon>
        <taxon>Coregoninae</taxon>
        <taxon>Coregonus</taxon>
    </lineage>
</organism>
<dbReference type="AlphaFoldDB" id="A0AAN8M580"/>
<dbReference type="Pfam" id="PF02014">
    <property type="entry name" value="Reeler"/>
    <property type="match status" value="1"/>
</dbReference>
<feature type="domain" description="Reelin" evidence="3">
    <location>
        <begin position="50"/>
        <end position="220"/>
    </location>
</feature>
<evidence type="ECO:0000313" key="5">
    <source>
        <dbReference type="Proteomes" id="UP001356427"/>
    </source>
</evidence>
<proteinExistence type="predicted"/>
<comment type="caution">
    <text evidence="4">The sequence shown here is derived from an EMBL/GenBank/DDBJ whole genome shotgun (WGS) entry which is preliminary data.</text>
</comment>
<dbReference type="PANTHER" id="PTHR45828">
    <property type="entry name" value="CYTOCHROME B561/FERRIC REDUCTASE TRANSMEMBRANE"/>
    <property type="match status" value="1"/>
</dbReference>
<dbReference type="Gene3D" id="2.60.40.4060">
    <property type="entry name" value="Reeler domain"/>
    <property type="match status" value="1"/>
</dbReference>
<dbReference type="InterPro" id="IPR002861">
    <property type="entry name" value="Reeler_dom"/>
</dbReference>
<reference evidence="4 5" key="1">
    <citation type="submission" date="2021-04" db="EMBL/GenBank/DDBJ databases">
        <authorList>
            <person name="De Guttry C."/>
            <person name="Zahm M."/>
            <person name="Klopp C."/>
            <person name="Cabau C."/>
            <person name="Louis A."/>
            <person name="Berthelot C."/>
            <person name="Parey E."/>
            <person name="Roest Crollius H."/>
            <person name="Montfort J."/>
            <person name="Robinson-Rechavi M."/>
            <person name="Bucao C."/>
            <person name="Bouchez O."/>
            <person name="Gislard M."/>
            <person name="Lluch J."/>
            <person name="Milhes M."/>
            <person name="Lampietro C."/>
            <person name="Lopez Roques C."/>
            <person name="Donnadieu C."/>
            <person name="Braasch I."/>
            <person name="Desvignes T."/>
            <person name="Postlethwait J."/>
            <person name="Bobe J."/>
            <person name="Wedekind C."/>
            <person name="Guiguen Y."/>
        </authorList>
    </citation>
    <scope>NUCLEOTIDE SEQUENCE [LARGE SCALE GENOMIC DNA]</scope>
    <source>
        <strain evidence="4">Cs_M1</strain>
        <tissue evidence="4">Blood</tissue>
    </source>
</reference>
<evidence type="ECO:0000256" key="1">
    <source>
        <dbReference type="SAM" id="MobiDB-lite"/>
    </source>
</evidence>
<keyword evidence="2" id="KW-1133">Transmembrane helix</keyword>
<evidence type="ECO:0000259" key="3">
    <source>
        <dbReference type="PROSITE" id="PS51019"/>
    </source>
</evidence>
<keyword evidence="2" id="KW-0472">Membrane</keyword>
<dbReference type="CDD" id="cd08544">
    <property type="entry name" value="Reeler"/>
    <property type="match status" value="1"/>
</dbReference>
<feature type="compositionally biased region" description="Low complexity" evidence="1">
    <location>
        <begin position="208"/>
        <end position="229"/>
    </location>
</feature>
<dbReference type="InterPro" id="IPR051237">
    <property type="entry name" value="Ferric-chelate_Red/DefProt"/>
</dbReference>
<dbReference type="InterPro" id="IPR042307">
    <property type="entry name" value="Reeler_sf"/>
</dbReference>
<dbReference type="Proteomes" id="UP001356427">
    <property type="component" value="Unassembled WGS sequence"/>
</dbReference>
<feature type="compositionally biased region" description="Basic and acidic residues" evidence="1">
    <location>
        <begin position="231"/>
        <end position="261"/>
    </location>
</feature>
<dbReference type="PROSITE" id="PS51019">
    <property type="entry name" value="REELIN"/>
    <property type="match status" value="1"/>
</dbReference>
<dbReference type="PANTHER" id="PTHR45828:SF51">
    <property type="entry name" value="REELIN DOMAIN-CONTAINING PROTEIN 1"/>
    <property type="match status" value="1"/>
</dbReference>
<evidence type="ECO:0000313" key="4">
    <source>
        <dbReference type="EMBL" id="KAK6322979.1"/>
    </source>
</evidence>
<name>A0AAN8M580_9TELE</name>
<feature type="transmembrane region" description="Helical" evidence="2">
    <location>
        <begin position="386"/>
        <end position="407"/>
    </location>
</feature>
<evidence type="ECO:0000256" key="2">
    <source>
        <dbReference type="SAM" id="Phobius"/>
    </source>
</evidence>
<sequence>MCGPVRGAGSLVEREFISHQSVNQEQSTTEVTMSISLLFPLWVAVSFSLIRPTLGFSRGASPASCLEMSPGHIRPQPQDLHHSHVTLYTSASIYLPGDTVTVTVRSTRDFMGFLLQARSLGAAGGRGRGGKVAGTWTLTPPGTHTLRCLSDNDSLTHSDKQLKRNLSFVWRAPDTALGDIRFYNRGFPGWENATVVDVGSSPSELQEEVTTLTSSPELSPSPSPVSLSLGKETDGGRKDEEMTDGGRKDEEMTDGGMEKEGVKLPETTLGLTSSPQPLSADPTQIFTTTRPQTQYLPNPEPLTRPQSWTSSEPMPPPPNLKQPLETQSQTLFNPLPHVKGGSIPQNRSIGHHTHPNPNPKTKTQPGAPESEGKIPDIVPSQSAWELGTLLGCAAGLGMILAIGFRYLCSQYCSKRTGVTLNDRERDYDRDRNHGGMIHIQECSDLVRVRRIRENSFVLLAEYNLLTPPGN</sequence>
<keyword evidence="2" id="KW-0812">Transmembrane</keyword>
<dbReference type="EMBL" id="JAGTTL010000004">
    <property type="protein sequence ID" value="KAK6322979.1"/>
    <property type="molecule type" value="Genomic_DNA"/>
</dbReference>
<feature type="region of interest" description="Disordered" evidence="1">
    <location>
        <begin position="289"/>
        <end position="376"/>
    </location>
</feature>
<keyword evidence="5" id="KW-1185">Reference proteome</keyword>